<evidence type="ECO:0000313" key="5">
    <source>
        <dbReference type="Proteomes" id="UP000037088"/>
    </source>
</evidence>
<dbReference type="AlphaFoldDB" id="A0A0L7SWQ7"/>
<dbReference type="EMBL" id="JRXF01000064">
    <property type="protein sequence ID" value="KOC87577.1"/>
    <property type="molecule type" value="Genomic_DNA"/>
</dbReference>
<evidence type="ECO:0000313" key="3">
    <source>
        <dbReference type="EMBL" id="KOC87577.1"/>
    </source>
</evidence>
<feature type="domain" description="EAL" evidence="1">
    <location>
        <begin position="1"/>
        <end position="230"/>
    </location>
</feature>
<dbReference type="OrthoDB" id="6614383at2"/>
<dbReference type="Pfam" id="PF00563">
    <property type="entry name" value="EAL"/>
    <property type="match status" value="1"/>
</dbReference>
<dbReference type="Proteomes" id="UP000037088">
    <property type="component" value="Unassembled WGS sequence"/>
</dbReference>
<name>A0A0L7SWQ7_9GAMM</name>
<accession>A0A0L7SWQ7</accession>
<evidence type="ECO:0000259" key="1">
    <source>
        <dbReference type="PROSITE" id="PS50883"/>
    </source>
</evidence>
<dbReference type="PANTHER" id="PTHR33121:SF78">
    <property type="entry name" value="CYCLIC DI-GMP PHOSPHODIESTERASE PDEH"/>
    <property type="match status" value="1"/>
</dbReference>
<gene>
    <name evidence="2" type="ORF">NG42_21440</name>
    <name evidence="3" type="ORF">NG43_21345</name>
</gene>
<dbReference type="SMART" id="SM00052">
    <property type="entry name" value="EAL"/>
    <property type="match status" value="1"/>
</dbReference>
<dbReference type="Gene3D" id="3.20.20.450">
    <property type="entry name" value="EAL domain"/>
    <property type="match status" value="1"/>
</dbReference>
<dbReference type="STRING" id="1560201.NG42_21440"/>
<dbReference type="RefSeq" id="WP_052903034.1">
    <property type="nucleotide sequence ID" value="NZ_JRXE01000050.1"/>
</dbReference>
<evidence type="ECO:0000313" key="2">
    <source>
        <dbReference type="EMBL" id="KOC87236.1"/>
    </source>
</evidence>
<dbReference type="PROSITE" id="PS50883">
    <property type="entry name" value="EAL"/>
    <property type="match status" value="1"/>
</dbReference>
<sequence>MDENNDNYQFVLEPIHNFSGSLIAYELLTKFASSNRPFDLTQGDDNLFYPLSQSDRLSIFRQQITLLDELYQRNDTIPKISVNIDKDIAGEITSSSSLQEKIAQMPLLRFEICEFFTSDSDNDESSLLRELTKICPLWLDDFGAGNSNLTLVMKGEFEYVKIEKNFFWQHGSSNAFRDLISHLNAFCEGIIVEGIQHAKHEEQLRTLDITGMQGYHWEPVQIDAMIKRLH</sequence>
<dbReference type="PANTHER" id="PTHR33121">
    <property type="entry name" value="CYCLIC DI-GMP PHOSPHODIESTERASE PDEF"/>
    <property type="match status" value="1"/>
</dbReference>
<dbReference type="Proteomes" id="UP000036851">
    <property type="component" value="Unassembled WGS sequence"/>
</dbReference>
<dbReference type="InterPro" id="IPR001633">
    <property type="entry name" value="EAL_dom"/>
</dbReference>
<reference evidence="4 5" key="1">
    <citation type="journal article" date="2015" name="Int. J. Syst. Evol. Microbiol.">
        <title>Erwinia iniecta sp. nov., isolated from Russian wheat aphids (Diuraphis noxia).</title>
        <authorList>
            <person name="Campillo T."/>
            <person name="Luna E."/>
            <person name="Portier P."/>
            <person name="Fischer-Le Saux M."/>
            <person name="Lapitan N."/>
            <person name="Tisserat N.A."/>
            <person name="Leach J.E."/>
        </authorList>
    </citation>
    <scope>NUCLEOTIDE SEQUENCE [LARGE SCALE GENOMIC DNA]</scope>
    <source>
        <strain evidence="2 5">B120</strain>
        <strain evidence="3 4">B149</strain>
    </source>
</reference>
<keyword evidence="5" id="KW-1185">Reference proteome</keyword>
<dbReference type="InterPro" id="IPR050706">
    <property type="entry name" value="Cyclic-di-GMP_PDE-like"/>
</dbReference>
<evidence type="ECO:0000313" key="4">
    <source>
        <dbReference type="Proteomes" id="UP000036851"/>
    </source>
</evidence>
<dbReference type="SUPFAM" id="SSF141868">
    <property type="entry name" value="EAL domain-like"/>
    <property type="match status" value="1"/>
</dbReference>
<organism evidence="3 4">
    <name type="scientific">Winslowiella iniecta</name>
    <dbReference type="NCBI Taxonomy" id="1560201"/>
    <lineage>
        <taxon>Bacteria</taxon>
        <taxon>Pseudomonadati</taxon>
        <taxon>Pseudomonadota</taxon>
        <taxon>Gammaproteobacteria</taxon>
        <taxon>Enterobacterales</taxon>
        <taxon>Erwiniaceae</taxon>
        <taxon>Winslowiella</taxon>
    </lineage>
</organism>
<dbReference type="PATRIC" id="fig|1560201.3.peg.4550"/>
<dbReference type="EMBL" id="JRXE01000050">
    <property type="protein sequence ID" value="KOC87236.1"/>
    <property type="molecule type" value="Genomic_DNA"/>
</dbReference>
<dbReference type="GO" id="GO:0071111">
    <property type="term" value="F:cyclic-guanylate-specific phosphodiesterase activity"/>
    <property type="evidence" value="ECO:0007669"/>
    <property type="project" value="InterPro"/>
</dbReference>
<proteinExistence type="predicted"/>
<protein>
    <recommendedName>
        <fullName evidence="1">EAL domain-containing protein</fullName>
    </recommendedName>
</protein>
<comment type="caution">
    <text evidence="3">The sequence shown here is derived from an EMBL/GenBank/DDBJ whole genome shotgun (WGS) entry which is preliminary data.</text>
</comment>
<dbReference type="InterPro" id="IPR035919">
    <property type="entry name" value="EAL_sf"/>
</dbReference>